<reference evidence="2" key="1">
    <citation type="submission" date="2023-07" db="EMBL/GenBank/DDBJ databases">
        <authorList>
            <person name="Kim M.K."/>
        </authorList>
    </citation>
    <scope>NUCLEOTIDE SEQUENCE</scope>
    <source>
        <strain evidence="2">ASUV-10-1</strain>
    </source>
</reference>
<evidence type="ECO:0000313" key="2">
    <source>
        <dbReference type="EMBL" id="MDO7875162.1"/>
    </source>
</evidence>
<sequence length="62" mass="7292">MKAFSPKRSKKHDPRQVAREARKAARRESEPDNAELFLVREDGSKYYLHKPQPQIPGYTYAF</sequence>
<dbReference type="EMBL" id="JAUQSY010000006">
    <property type="protein sequence ID" value="MDO7875162.1"/>
    <property type="molecule type" value="Genomic_DNA"/>
</dbReference>
<accession>A0ABT9BAE9</accession>
<evidence type="ECO:0000256" key="1">
    <source>
        <dbReference type="SAM" id="MobiDB-lite"/>
    </source>
</evidence>
<protein>
    <submittedName>
        <fullName evidence="2">Uncharacterized protein</fullName>
    </submittedName>
</protein>
<name>A0ABT9BAE9_9BACT</name>
<evidence type="ECO:0000313" key="3">
    <source>
        <dbReference type="Proteomes" id="UP001176429"/>
    </source>
</evidence>
<keyword evidence="3" id="KW-1185">Reference proteome</keyword>
<proteinExistence type="predicted"/>
<organism evidence="2 3">
    <name type="scientific">Hymenobacter aranciens</name>
    <dbReference type="NCBI Taxonomy" id="3063996"/>
    <lineage>
        <taxon>Bacteria</taxon>
        <taxon>Pseudomonadati</taxon>
        <taxon>Bacteroidota</taxon>
        <taxon>Cytophagia</taxon>
        <taxon>Cytophagales</taxon>
        <taxon>Hymenobacteraceae</taxon>
        <taxon>Hymenobacter</taxon>
    </lineage>
</organism>
<feature type="region of interest" description="Disordered" evidence="1">
    <location>
        <begin position="1"/>
        <end position="35"/>
    </location>
</feature>
<dbReference type="Proteomes" id="UP001176429">
    <property type="component" value="Unassembled WGS sequence"/>
</dbReference>
<feature type="compositionally biased region" description="Basic residues" evidence="1">
    <location>
        <begin position="1"/>
        <end position="13"/>
    </location>
</feature>
<feature type="compositionally biased region" description="Basic and acidic residues" evidence="1">
    <location>
        <begin position="14"/>
        <end position="30"/>
    </location>
</feature>
<gene>
    <name evidence="2" type="ORF">Q5H93_10500</name>
</gene>
<dbReference type="RefSeq" id="WP_305006480.1">
    <property type="nucleotide sequence ID" value="NZ_JAUQSY010000006.1"/>
</dbReference>
<comment type="caution">
    <text evidence="2">The sequence shown here is derived from an EMBL/GenBank/DDBJ whole genome shotgun (WGS) entry which is preliminary data.</text>
</comment>